<evidence type="ECO:0000313" key="2">
    <source>
        <dbReference type="EMBL" id="EKC30618.1"/>
    </source>
</evidence>
<name>K1Q9K0_MAGGI</name>
<feature type="compositionally biased region" description="Polar residues" evidence="1">
    <location>
        <begin position="38"/>
        <end position="56"/>
    </location>
</feature>
<dbReference type="AlphaFoldDB" id="K1Q9K0"/>
<feature type="compositionally biased region" description="Basic and acidic residues" evidence="1">
    <location>
        <begin position="1"/>
        <end position="24"/>
    </location>
</feature>
<protein>
    <submittedName>
        <fullName evidence="2">Uncharacterized protein</fullName>
    </submittedName>
</protein>
<proteinExistence type="predicted"/>
<evidence type="ECO:0000256" key="1">
    <source>
        <dbReference type="SAM" id="MobiDB-lite"/>
    </source>
</evidence>
<sequence>MSDASDLERKERATTSEGCSHETSCKSLKKKRSRSEGTDITSDTDSPDGSQDTSFASPKKKSDAESEADTTSDTDSPDSVKRCKRVHFETETSLSRMDSESPMTHKNVPKSCQTCLCQRMKTSKRVLEDLARKLKLFVWQLMHMTLKCHTTPKKACDFCAVEVFTQGSGSNVEKYTIGIGDDNRFVAVPDAVICHPNTDEDNICAVVEINLCDHGPRELPPGCVTVSSL</sequence>
<organism evidence="2">
    <name type="scientific">Magallana gigas</name>
    <name type="common">Pacific oyster</name>
    <name type="synonym">Crassostrea gigas</name>
    <dbReference type="NCBI Taxonomy" id="29159"/>
    <lineage>
        <taxon>Eukaryota</taxon>
        <taxon>Metazoa</taxon>
        <taxon>Spiralia</taxon>
        <taxon>Lophotrochozoa</taxon>
        <taxon>Mollusca</taxon>
        <taxon>Bivalvia</taxon>
        <taxon>Autobranchia</taxon>
        <taxon>Pteriomorphia</taxon>
        <taxon>Ostreida</taxon>
        <taxon>Ostreoidea</taxon>
        <taxon>Ostreidae</taxon>
        <taxon>Magallana</taxon>
    </lineage>
</organism>
<dbReference type="InParanoid" id="K1Q9K0"/>
<feature type="region of interest" description="Disordered" evidence="1">
    <location>
        <begin position="1"/>
        <end position="82"/>
    </location>
</feature>
<accession>K1Q9K0</accession>
<gene>
    <name evidence="2" type="ORF">CGI_10014300</name>
</gene>
<dbReference type="HOGENOM" id="CLU_1210801_0_0_1"/>
<reference evidence="2" key="1">
    <citation type="journal article" date="2012" name="Nature">
        <title>The oyster genome reveals stress adaptation and complexity of shell formation.</title>
        <authorList>
            <person name="Zhang G."/>
            <person name="Fang X."/>
            <person name="Guo X."/>
            <person name="Li L."/>
            <person name="Luo R."/>
            <person name="Xu F."/>
            <person name="Yang P."/>
            <person name="Zhang L."/>
            <person name="Wang X."/>
            <person name="Qi H."/>
            <person name="Xiong Z."/>
            <person name="Que H."/>
            <person name="Xie Y."/>
            <person name="Holland P.W."/>
            <person name="Paps J."/>
            <person name="Zhu Y."/>
            <person name="Wu F."/>
            <person name="Chen Y."/>
            <person name="Wang J."/>
            <person name="Peng C."/>
            <person name="Meng J."/>
            <person name="Yang L."/>
            <person name="Liu J."/>
            <person name="Wen B."/>
            <person name="Zhang N."/>
            <person name="Huang Z."/>
            <person name="Zhu Q."/>
            <person name="Feng Y."/>
            <person name="Mount A."/>
            <person name="Hedgecock D."/>
            <person name="Xu Z."/>
            <person name="Liu Y."/>
            <person name="Domazet-Loso T."/>
            <person name="Du Y."/>
            <person name="Sun X."/>
            <person name="Zhang S."/>
            <person name="Liu B."/>
            <person name="Cheng P."/>
            <person name="Jiang X."/>
            <person name="Li J."/>
            <person name="Fan D."/>
            <person name="Wang W."/>
            <person name="Fu W."/>
            <person name="Wang T."/>
            <person name="Wang B."/>
            <person name="Zhang J."/>
            <person name="Peng Z."/>
            <person name="Li Y."/>
            <person name="Li N."/>
            <person name="Wang J."/>
            <person name="Chen M."/>
            <person name="He Y."/>
            <person name="Tan F."/>
            <person name="Song X."/>
            <person name="Zheng Q."/>
            <person name="Huang R."/>
            <person name="Yang H."/>
            <person name="Du X."/>
            <person name="Chen L."/>
            <person name="Yang M."/>
            <person name="Gaffney P.M."/>
            <person name="Wang S."/>
            <person name="Luo L."/>
            <person name="She Z."/>
            <person name="Ming Y."/>
            <person name="Huang W."/>
            <person name="Zhang S."/>
            <person name="Huang B."/>
            <person name="Zhang Y."/>
            <person name="Qu T."/>
            <person name="Ni P."/>
            <person name="Miao G."/>
            <person name="Wang J."/>
            <person name="Wang Q."/>
            <person name="Steinberg C.E."/>
            <person name="Wang H."/>
            <person name="Li N."/>
            <person name="Qian L."/>
            <person name="Zhang G."/>
            <person name="Li Y."/>
            <person name="Yang H."/>
            <person name="Liu X."/>
            <person name="Wang J."/>
            <person name="Yin Y."/>
            <person name="Wang J."/>
        </authorList>
    </citation>
    <scope>NUCLEOTIDE SEQUENCE [LARGE SCALE GENOMIC DNA]</scope>
    <source>
        <strain evidence="2">05x7-T-G4-1.051#20</strain>
    </source>
</reference>
<dbReference type="EMBL" id="JH817023">
    <property type="protein sequence ID" value="EKC30618.1"/>
    <property type="molecule type" value="Genomic_DNA"/>
</dbReference>
<feature type="compositionally biased region" description="Acidic residues" evidence="1">
    <location>
        <begin position="65"/>
        <end position="76"/>
    </location>
</feature>